<accession>A0ABP1Q439</accession>
<gene>
    <name evidence="3" type="ORF">ODALV1_LOCUS5899</name>
</gene>
<evidence type="ECO:0000313" key="3">
    <source>
        <dbReference type="EMBL" id="CAL8084781.1"/>
    </source>
</evidence>
<organism evidence="3 4">
    <name type="scientific">Orchesella dallaii</name>
    <dbReference type="NCBI Taxonomy" id="48710"/>
    <lineage>
        <taxon>Eukaryota</taxon>
        <taxon>Metazoa</taxon>
        <taxon>Ecdysozoa</taxon>
        <taxon>Arthropoda</taxon>
        <taxon>Hexapoda</taxon>
        <taxon>Collembola</taxon>
        <taxon>Entomobryomorpha</taxon>
        <taxon>Entomobryoidea</taxon>
        <taxon>Orchesellidae</taxon>
        <taxon>Orchesellinae</taxon>
        <taxon>Orchesella</taxon>
    </lineage>
</organism>
<protein>
    <recommendedName>
        <fullName evidence="2">PiggyBac transposable element-derived protein domain-containing protein</fullName>
    </recommendedName>
</protein>
<feature type="domain" description="PiggyBac transposable element-derived protein" evidence="2">
    <location>
        <begin position="110"/>
        <end position="458"/>
    </location>
</feature>
<proteinExistence type="predicted"/>
<dbReference type="Pfam" id="PF13843">
    <property type="entry name" value="DDE_Tnp_1_7"/>
    <property type="match status" value="1"/>
</dbReference>
<dbReference type="InterPro" id="IPR029526">
    <property type="entry name" value="PGBD"/>
</dbReference>
<dbReference type="EMBL" id="CAXLJM020000019">
    <property type="protein sequence ID" value="CAL8084781.1"/>
    <property type="molecule type" value="Genomic_DNA"/>
</dbReference>
<comment type="caution">
    <text evidence="3">The sequence shown here is derived from an EMBL/GenBank/DDBJ whole genome shotgun (WGS) entry which is preliminary data.</text>
</comment>
<sequence>MESQEENSENEIIMGMLRNFEYEMDQEDATSELSQEHPDATMDESDDEIPEAINIQSPEMDDNGILLSLATPANAKTWNWILGGNQKVRTPFANVSAGWTIELPEDAKEMDFWKLTFPDRILSEVVKESNDYAIHVMENADSLSRRQQKFQAVSYDEFLRYLAVRIIMRIDQKPEMAMYWSKDPILGSIVVRDILSSDRFYEIQRYLHLSDTETPNESDKIFKIRKLWDLTMNNFQNLVVPNDFLSVDESLVKSRARIKFKQFIPTKRNRFGVKTFSLVDERTGFIVNSVIYEGKAMSAENQTVSAADKKQFGHGGGIVLQLCQPYLGEFRTIFADNYFNSPNLAEKLLKENTYLCGTLRSGRLNAPKPPKGMKRGDLEVRHDEQDAEIMVEFWRDKGVVKMISTGFEHALVETNNAAGAPKQKLKTIIEYNNYARGIDRADQMMGLYDTGRKTMKWYL</sequence>
<evidence type="ECO:0000313" key="4">
    <source>
        <dbReference type="Proteomes" id="UP001642540"/>
    </source>
</evidence>
<feature type="region of interest" description="Disordered" evidence="1">
    <location>
        <begin position="25"/>
        <end position="44"/>
    </location>
</feature>
<dbReference type="PANTHER" id="PTHR46599">
    <property type="entry name" value="PIGGYBAC TRANSPOSABLE ELEMENT-DERIVED PROTEIN 4"/>
    <property type="match status" value="1"/>
</dbReference>
<name>A0ABP1Q439_9HEXA</name>
<dbReference type="PANTHER" id="PTHR46599:SF3">
    <property type="entry name" value="PIGGYBAC TRANSPOSABLE ELEMENT-DERIVED PROTEIN 4"/>
    <property type="match status" value="1"/>
</dbReference>
<reference evidence="3 4" key="1">
    <citation type="submission" date="2024-08" db="EMBL/GenBank/DDBJ databases">
        <authorList>
            <person name="Cucini C."/>
            <person name="Frati F."/>
        </authorList>
    </citation>
    <scope>NUCLEOTIDE SEQUENCE [LARGE SCALE GENOMIC DNA]</scope>
</reference>
<keyword evidence="4" id="KW-1185">Reference proteome</keyword>
<evidence type="ECO:0000256" key="1">
    <source>
        <dbReference type="SAM" id="MobiDB-lite"/>
    </source>
</evidence>
<dbReference type="Proteomes" id="UP001642540">
    <property type="component" value="Unassembled WGS sequence"/>
</dbReference>
<evidence type="ECO:0000259" key="2">
    <source>
        <dbReference type="Pfam" id="PF13843"/>
    </source>
</evidence>